<proteinExistence type="predicted"/>
<protein>
    <recommendedName>
        <fullName evidence="5">Zinc ribbon protein</fullName>
    </recommendedName>
</protein>
<keyword evidence="4" id="KW-1185">Reference proteome</keyword>
<keyword evidence="1" id="KW-0175">Coiled coil</keyword>
<dbReference type="AlphaFoldDB" id="A0A2V2YP97"/>
<keyword evidence="2" id="KW-0812">Transmembrane</keyword>
<dbReference type="NCBIfam" id="NF038353">
    <property type="entry name" value="FxLYD_dom"/>
    <property type="match status" value="1"/>
</dbReference>
<feature type="coiled-coil region" evidence="1">
    <location>
        <begin position="320"/>
        <end position="371"/>
    </location>
</feature>
<dbReference type="InterPro" id="IPR047676">
    <property type="entry name" value="FxLYD_dom"/>
</dbReference>
<evidence type="ECO:0008006" key="5">
    <source>
        <dbReference type="Google" id="ProtNLM"/>
    </source>
</evidence>
<keyword evidence="2" id="KW-0472">Membrane</keyword>
<organism evidence="3 4">
    <name type="scientific">Paenibacillus cellulosilyticus</name>
    <dbReference type="NCBI Taxonomy" id="375489"/>
    <lineage>
        <taxon>Bacteria</taxon>
        <taxon>Bacillati</taxon>
        <taxon>Bacillota</taxon>
        <taxon>Bacilli</taxon>
        <taxon>Bacillales</taxon>
        <taxon>Paenibacillaceae</taxon>
        <taxon>Paenibacillus</taxon>
    </lineage>
</organism>
<reference evidence="3 4" key="1">
    <citation type="submission" date="2018-05" db="EMBL/GenBank/DDBJ databases">
        <title>Genomic Encyclopedia of Type Strains, Phase III (KMG-III): the genomes of soil and plant-associated and newly described type strains.</title>
        <authorList>
            <person name="Whitman W."/>
        </authorList>
    </citation>
    <scope>NUCLEOTIDE SEQUENCE [LARGE SCALE GENOMIC DNA]</scope>
    <source>
        <strain evidence="3 4">CECT 5696</strain>
    </source>
</reference>
<comment type="caution">
    <text evidence="3">The sequence shown here is derived from an EMBL/GenBank/DDBJ whole genome shotgun (WGS) entry which is preliminary data.</text>
</comment>
<evidence type="ECO:0000256" key="1">
    <source>
        <dbReference type="SAM" id="Coils"/>
    </source>
</evidence>
<name>A0A2V2YP97_9BACL</name>
<accession>A0A2V2YP97</accession>
<gene>
    <name evidence="3" type="ORF">DFQ01_11946</name>
</gene>
<evidence type="ECO:0000256" key="2">
    <source>
        <dbReference type="SAM" id="Phobius"/>
    </source>
</evidence>
<dbReference type="EMBL" id="QGTQ01000019">
    <property type="protein sequence ID" value="PWV97964.1"/>
    <property type="molecule type" value="Genomic_DNA"/>
</dbReference>
<sequence length="464" mass="51632">MRDGGFVRIFRYRGENNIMYCAYCGRQNHQEDGRYCSYCGKSLVSDLMPEEEGEQEAAAAGTGTEESLPHFAEQLAASLSHTVRSEPVYEELDGMEPTLLVSDETEEQIEAMRPSRGGIRIYTWLVPLLLALLVAAGVYGYYSFELLQNDRVASWQSEAKRQAMHGSYDQAGQLLDRAISARPKLTALQSDRVIVQVAADLARKLANAENLLTDNKVDEADQLLDEVSQTLNKREEELFEPLRGSLKQLQATLTVQQIKAELSGIDSVKELVSKLRVADGLESEEAATVHEQIVARIGELSIEEGERLLQRKSFNDAASAVELGLEYDSSNEKLKALKEQIASDKKSYEDAEQKRLKLAQQKAAEEDLKNRTAAIEVDALTSTLDANGDIHIHAELRNTATKTIYSVYVDYTLLDESGNVISTGTVYATPDQVEPGETAVVDDIYYNAYQKAQVRIDRAGWFLD</sequence>
<evidence type="ECO:0000313" key="4">
    <source>
        <dbReference type="Proteomes" id="UP000246635"/>
    </source>
</evidence>
<keyword evidence="2" id="KW-1133">Transmembrane helix</keyword>
<dbReference type="Proteomes" id="UP000246635">
    <property type="component" value="Unassembled WGS sequence"/>
</dbReference>
<evidence type="ECO:0000313" key="3">
    <source>
        <dbReference type="EMBL" id="PWV97964.1"/>
    </source>
</evidence>
<feature type="transmembrane region" description="Helical" evidence="2">
    <location>
        <begin position="121"/>
        <end position="142"/>
    </location>
</feature>